<dbReference type="EMBL" id="JBHSFV010000005">
    <property type="protein sequence ID" value="MFC4634289.1"/>
    <property type="molecule type" value="Genomic_DNA"/>
</dbReference>
<dbReference type="RefSeq" id="WP_379978513.1">
    <property type="nucleotide sequence ID" value="NZ_JBHSFV010000005.1"/>
</dbReference>
<dbReference type="Pfam" id="PF13302">
    <property type="entry name" value="Acetyltransf_3"/>
    <property type="match status" value="1"/>
</dbReference>
<gene>
    <name evidence="2" type="ORF">ACFO3O_10245</name>
</gene>
<name>A0ABV9HVV8_9FLAO</name>
<dbReference type="PANTHER" id="PTHR43610:SF1">
    <property type="entry name" value="N-ACETYLTRANSFERASE DOMAIN-CONTAINING PROTEIN"/>
    <property type="match status" value="1"/>
</dbReference>
<sequence length="192" mass="22582">MKAKTLKNKRAKLLPLEPFHYRDLLPLSKQVDLYKYGASDISTPKKLKKYMNEAFEKKEQGLSLPFIIYDKKLERFAGSTRFGNIDKKNKVVQIGWTWLGDDFRGSGLNHHIKFLMLSYAFEKLYFERVEFRIDERNMRSRRAVEKIGGVLEGVLRKDTLTRDGFRRSSACYGILREEWDEIKATIFKDLST</sequence>
<protein>
    <submittedName>
        <fullName evidence="2">GNAT family N-acetyltransferase</fullName>
        <ecNumber evidence="2">2.3.-.-</ecNumber>
    </submittedName>
</protein>
<keyword evidence="3" id="KW-1185">Reference proteome</keyword>
<dbReference type="EC" id="2.3.-.-" evidence="2"/>
<proteinExistence type="predicted"/>
<evidence type="ECO:0000313" key="2">
    <source>
        <dbReference type="EMBL" id="MFC4634289.1"/>
    </source>
</evidence>
<dbReference type="Gene3D" id="3.40.630.30">
    <property type="match status" value="1"/>
</dbReference>
<organism evidence="2 3">
    <name type="scientific">Dokdonia ponticola</name>
    <dbReference type="NCBI Taxonomy" id="2041041"/>
    <lineage>
        <taxon>Bacteria</taxon>
        <taxon>Pseudomonadati</taxon>
        <taxon>Bacteroidota</taxon>
        <taxon>Flavobacteriia</taxon>
        <taxon>Flavobacteriales</taxon>
        <taxon>Flavobacteriaceae</taxon>
        <taxon>Dokdonia</taxon>
    </lineage>
</organism>
<dbReference type="InterPro" id="IPR016181">
    <property type="entry name" value="Acyl_CoA_acyltransferase"/>
</dbReference>
<evidence type="ECO:0000259" key="1">
    <source>
        <dbReference type="Pfam" id="PF13302"/>
    </source>
</evidence>
<dbReference type="SUPFAM" id="SSF55729">
    <property type="entry name" value="Acyl-CoA N-acyltransferases (Nat)"/>
    <property type="match status" value="1"/>
</dbReference>
<dbReference type="Proteomes" id="UP001596043">
    <property type="component" value="Unassembled WGS sequence"/>
</dbReference>
<evidence type="ECO:0000313" key="3">
    <source>
        <dbReference type="Proteomes" id="UP001596043"/>
    </source>
</evidence>
<dbReference type="InterPro" id="IPR000182">
    <property type="entry name" value="GNAT_dom"/>
</dbReference>
<feature type="domain" description="N-acetyltransferase" evidence="1">
    <location>
        <begin position="13"/>
        <end position="149"/>
    </location>
</feature>
<accession>A0ABV9HVV8</accession>
<dbReference type="GO" id="GO:0016746">
    <property type="term" value="F:acyltransferase activity"/>
    <property type="evidence" value="ECO:0007669"/>
    <property type="project" value="UniProtKB-KW"/>
</dbReference>
<comment type="caution">
    <text evidence="2">The sequence shown here is derived from an EMBL/GenBank/DDBJ whole genome shotgun (WGS) entry which is preliminary data.</text>
</comment>
<keyword evidence="2" id="KW-0808">Transferase</keyword>
<dbReference type="PANTHER" id="PTHR43610">
    <property type="entry name" value="BLL6696 PROTEIN"/>
    <property type="match status" value="1"/>
</dbReference>
<keyword evidence="2" id="KW-0012">Acyltransferase</keyword>
<reference evidence="3" key="1">
    <citation type="journal article" date="2019" name="Int. J. Syst. Evol. Microbiol.">
        <title>The Global Catalogue of Microorganisms (GCM) 10K type strain sequencing project: providing services to taxonomists for standard genome sequencing and annotation.</title>
        <authorList>
            <consortium name="The Broad Institute Genomics Platform"/>
            <consortium name="The Broad Institute Genome Sequencing Center for Infectious Disease"/>
            <person name="Wu L."/>
            <person name="Ma J."/>
        </authorList>
    </citation>
    <scope>NUCLEOTIDE SEQUENCE [LARGE SCALE GENOMIC DNA]</scope>
    <source>
        <strain evidence="3">YJ-61-S</strain>
    </source>
</reference>